<dbReference type="InterPro" id="IPR001287">
    <property type="entry name" value="NO2-reductase_Cu"/>
</dbReference>
<keyword evidence="13 18" id="KW-0560">Oxidoreductase</keyword>
<keyword evidence="11" id="KW-0574">Periplasm</keyword>
<feature type="binding site" description="type 1 copper site" evidence="17">
    <location>
        <position position="124"/>
    </location>
    <ligand>
        <name>Cu cation</name>
        <dbReference type="ChEBI" id="CHEBI:23378"/>
        <label>1</label>
    </ligand>
</feature>
<feature type="chain" id="PRO_5016483473" description="Copper-containing nitrite reductase" evidence="18">
    <location>
        <begin position="22"/>
        <end position="361"/>
    </location>
</feature>
<comment type="cofactor">
    <cofactor evidence="18">
        <name>Cu(+)</name>
        <dbReference type="ChEBI" id="CHEBI:49552"/>
    </cofactor>
    <text evidence="18">Binds 1 Cu(+) ion.</text>
</comment>
<gene>
    <name evidence="21" type="primary">nirK</name>
    <name evidence="21" type="ORF">DPV98_07505</name>
</gene>
<organism evidence="21 22">
    <name type="scientific">Haemophilus parahaemolyticus</name>
    <dbReference type="NCBI Taxonomy" id="735"/>
    <lineage>
        <taxon>Bacteria</taxon>
        <taxon>Pseudomonadati</taxon>
        <taxon>Pseudomonadota</taxon>
        <taxon>Gammaproteobacteria</taxon>
        <taxon>Pasteurellales</taxon>
        <taxon>Pasteurellaceae</taxon>
        <taxon>Haemophilus</taxon>
    </lineage>
</organism>
<feature type="domain" description="Plastocyanin-like" evidence="20">
    <location>
        <begin position="76"/>
        <end position="183"/>
    </location>
</feature>
<dbReference type="CDD" id="cd11020">
    <property type="entry name" value="CuRO_1_CuNIR"/>
    <property type="match status" value="1"/>
</dbReference>
<dbReference type="InterPro" id="IPR001117">
    <property type="entry name" value="Cu-oxidase_2nd"/>
</dbReference>
<comment type="subcellular location">
    <subcellularLocation>
        <location evidence="2">Periplasm</location>
    </subcellularLocation>
</comment>
<dbReference type="FunFam" id="2.60.40.420:FF:000093">
    <property type="entry name" value="Copper-containing nitrite reductase"/>
    <property type="match status" value="1"/>
</dbReference>
<dbReference type="Pfam" id="PF07732">
    <property type="entry name" value="Cu-oxidase_3"/>
    <property type="match status" value="1"/>
</dbReference>
<comment type="catalytic activity">
    <reaction evidence="16 18">
        <text>nitric oxide + Fe(III)-[cytochrome c] + H2O = Fe(II)-[cytochrome c] + nitrite + 2 H(+)</text>
        <dbReference type="Rhea" id="RHEA:15233"/>
        <dbReference type="Rhea" id="RHEA-COMP:10350"/>
        <dbReference type="Rhea" id="RHEA-COMP:14399"/>
        <dbReference type="ChEBI" id="CHEBI:15377"/>
        <dbReference type="ChEBI" id="CHEBI:15378"/>
        <dbReference type="ChEBI" id="CHEBI:16301"/>
        <dbReference type="ChEBI" id="CHEBI:16480"/>
        <dbReference type="ChEBI" id="CHEBI:29033"/>
        <dbReference type="ChEBI" id="CHEBI:29034"/>
        <dbReference type="EC" id="1.7.2.1"/>
    </reaction>
</comment>
<evidence type="ECO:0000256" key="12">
    <source>
        <dbReference type="ARBA" id="ARBA00022827"/>
    </source>
</evidence>
<dbReference type="GO" id="GO:0019333">
    <property type="term" value="P:denitrification pathway"/>
    <property type="evidence" value="ECO:0007669"/>
    <property type="project" value="UniProtKB-UniPathway"/>
</dbReference>
<keyword evidence="12" id="KW-0274">FAD</keyword>
<feature type="binding site" description="type 1 copper site" evidence="17">
    <location>
        <position position="119"/>
    </location>
    <ligand>
        <name>Cu cation</name>
        <dbReference type="ChEBI" id="CHEBI:23378"/>
        <label>1</label>
    </ligand>
</feature>
<dbReference type="AlphaFoldDB" id="A0A369ZEM1"/>
<dbReference type="GO" id="GO:0042128">
    <property type="term" value="P:nitrate assimilation"/>
    <property type="evidence" value="ECO:0007669"/>
    <property type="project" value="UniProtKB-KW"/>
</dbReference>
<dbReference type="PANTHER" id="PTHR11709">
    <property type="entry name" value="MULTI-COPPER OXIDASE"/>
    <property type="match status" value="1"/>
</dbReference>
<dbReference type="STRING" id="735.B0185_05300"/>
<evidence type="ECO:0000256" key="13">
    <source>
        <dbReference type="ARBA" id="ARBA00023002"/>
    </source>
</evidence>
<feature type="binding site" description="type 2 copper site" evidence="17">
    <location>
        <position position="173"/>
    </location>
    <ligand>
        <name>Cu cation</name>
        <dbReference type="ChEBI" id="CHEBI:23378"/>
        <label>2</label>
    </ligand>
</feature>
<evidence type="ECO:0000259" key="20">
    <source>
        <dbReference type="Pfam" id="PF07732"/>
    </source>
</evidence>
<evidence type="ECO:0000256" key="2">
    <source>
        <dbReference type="ARBA" id="ARBA00004418"/>
    </source>
</evidence>
<evidence type="ECO:0000256" key="9">
    <source>
        <dbReference type="ARBA" id="ARBA00022723"/>
    </source>
</evidence>
<comment type="subunit">
    <text evidence="5 18">Homotrimer.</text>
</comment>
<protein>
    <recommendedName>
        <fullName evidence="7 18">Copper-containing nitrite reductase</fullName>
        <ecNumber evidence="6 18">1.7.2.1</ecNumber>
    </recommendedName>
</protein>
<name>A0A369ZEM1_HAEPH</name>
<feature type="domain" description="Plastocyanin-like" evidence="19">
    <location>
        <begin position="191"/>
        <end position="324"/>
    </location>
</feature>
<dbReference type="Gene3D" id="2.60.40.420">
    <property type="entry name" value="Cupredoxins - blue copper proteins"/>
    <property type="match status" value="2"/>
</dbReference>
<dbReference type="CDD" id="cd04208">
    <property type="entry name" value="CuRO_2_CuNIR"/>
    <property type="match status" value="1"/>
</dbReference>
<dbReference type="PANTHER" id="PTHR11709:SF394">
    <property type="entry name" value="FI03373P-RELATED"/>
    <property type="match status" value="1"/>
</dbReference>
<evidence type="ECO:0000256" key="1">
    <source>
        <dbReference type="ARBA" id="ARBA00001974"/>
    </source>
</evidence>
<evidence type="ECO:0000313" key="22">
    <source>
        <dbReference type="Proteomes" id="UP000253999"/>
    </source>
</evidence>
<evidence type="ECO:0000313" key="21">
    <source>
        <dbReference type="EMBL" id="RDF02679.1"/>
    </source>
</evidence>
<evidence type="ECO:0000256" key="15">
    <source>
        <dbReference type="ARBA" id="ARBA00023063"/>
    </source>
</evidence>
<comment type="pathway">
    <text evidence="3">Nitrogen metabolism; nitrate reduction (denitrification); dinitrogen from nitrate: step 2/4.</text>
</comment>
<comment type="caution">
    <text evidence="21">The sequence shown here is derived from an EMBL/GenBank/DDBJ whole genome shotgun (WGS) entry which is preliminary data.</text>
</comment>
<evidence type="ECO:0000256" key="11">
    <source>
        <dbReference type="ARBA" id="ARBA00022764"/>
    </source>
</evidence>
<evidence type="ECO:0000259" key="19">
    <source>
        <dbReference type="Pfam" id="PF00394"/>
    </source>
</evidence>
<evidence type="ECO:0000256" key="17">
    <source>
        <dbReference type="PIRSR" id="PIRSR601287-1"/>
    </source>
</evidence>
<dbReference type="EMBL" id="QEQD01000007">
    <property type="protein sequence ID" value="RDF02679.1"/>
    <property type="molecule type" value="Genomic_DNA"/>
</dbReference>
<evidence type="ECO:0000256" key="5">
    <source>
        <dbReference type="ARBA" id="ARBA00011233"/>
    </source>
</evidence>
<evidence type="ECO:0000256" key="3">
    <source>
        <dbReference type="ARBA" id="ARBA00005127"/>
    </source>
</evidence>
<feature type="binding site" description="type 1 copper site" evidence="17">
    <location>
        <position position="168"/>
    </location>
    <ligand>
        <name>Cu cation</name>
        <dbReference type="ChEBI" id="CHEBI:23378"/>
        <label>1</label>
    </ligand>
</feature>
<keyword evidence="18" id="KW-0732">Signal</keyword>
<keyword evidence="9 17" id="KW-0479">Metal-binding</keyword>
<evidence type="ECO:0000256" key="7">
    <source>
        <dbReference type="ARBA" id="ARBA00017290"/>
    </source>
</evidence>
<evidence type="ECO:0000256" key="14">
    <source>
        <dbReference type="ARBA" id="ARBA00023008"/>
    </source>
</evidence>
<comment type="similarity">
    <text evidence="4 18">Belongs to the multicopper oxidase family.</text>
</comment>
<evidence type="ECO:0000256" key="10">
    <source>
        <dbReference type="ARBA" id="ARBA00022737"/>
    </source>
</evidence>
<feature type="signal peptide" evidence="18">
    <location>
        <begin position="1"/>
        <end position="21"/>
    </location>
</feature>
<sequence length="361" mass="39506">MKKTMLAVMLGSIMAVNSVQAVENQLKNVNESVVPMAQLPTVEAELTFAPNVPKPIERTTPAKVVVKLEALEKVMEIESGVKFKYWTFNGTTPAPFIRVREGDMVEVQLSNPVNGKMPHSLDFHSAAAPEGGALASQTAPGKSTIFAFRATAPGLYLYHCGTMPVGIHIGKGMFGLMLVEPKEGLSKVDKEFYIMQNEFYVKDGANPELKVFDMAKAEYELPDYVVFNGKVGALTDENALKAKVGDKVRFFVGNAGPNKISSFHLIGRTFDTVYVEGGTLQNHHVQTTLIPSGGTTMVEMQMNVPGKYTFVDHSIFRAEKGAKGNIIVEGETNKEIYTGKIKEENYDKHNPDANVDAGFVH</sequence>
<keyword evidence="8" id="KW-0285">Flavoprotein</keyword>
<evidence type="ECO:0000256" key="4">
    <source>
        <dbReference type="ARBA" id="ARBA00010609"/>
    </source>
</evidence>
<feature type="binding site" description="type 1 copper site" evidence="17">
    <location>
        <position position="313"/>
    </location>
    <ligand>
        <name>Cu cation</name>
        <dbReference type="ChEBI" id="CHEBI:23378"/>
        <label>1</label>
    </ligand>
</feature>
<evidence type="ECO:0000256" key="6">
    <source>
        <dbReference type="ARBA" id="ARBA00011882"/>
    </source>
</evidence>
<dbReference type="SUPFAM" id="SSF49503">
    <property type="entry name" value="Cupredoxins"/>
    <property type="match status" value="2"/>
</dbReference>
<dbReference type="PRINTS" id="PR00695">
    <property type="entry name" value="CUNO2RDTASE"/>
</dbReference>
<keyword evidence="10" id="KW-0677">Repeat</keyword>
<proteinExistence type="inferred from homology"/>
<dbReference type="Proteomes" id="UP000253999">
    <property type="component" value="Unassembled WGS sequence"/>
</dbReference>
<accession>A0A369ZEM1</accession>
<evidence type="ECO:0000256" key="18">
    <source>
        <dbReference type="RuleBase" id="RU365025"/>
    </source>
</evidence>
<dbReference type="GO" id="GO:0042597">
    <property type="term" value="C:periplasmic space"/>
    <property type="evidence" value="ECO:0007669"/>
    <property type="project" value="UniProtKB-SubCell"/>
</dbReference>
<dbReference type="Pfam" id="PF00394">
    <property type="entry name" value="Cu-oxidase"/>
    <property type="match status" value="1"/>
</dbReference>
<dbReference type="UniPathway" id="UPA00652">
    <property type="reaction ID" value="UER00707"/>
</dbReference>
<dbReference type="InterPro" id="IPR045087">
    <property type="entry name" value="Cu-oxidase_fam"/>
</dbReference>
<dbReference type="EC" id="1.7.2.1" evidence="6 18"/>
<keyword evidence="14 17" id="KW-0186">Copper</keyword>
<feature type="binding site" description="type 1 copper site" evidence="17">
    <location>
        <position position="160"/>
    </location>
    <ligand>
        <name>Cu cation</name>
        <dbReference type="ChEBI" id="CHEBI:23378"/>
        <label>1</label>
    </ligand>
</feature>
<dbReference type="InterPro" id="IPR008972">
    <property type="entry name" value="Cupredoxin"/>
</dbReference>
<dbReference type="GO" id="GO:0050421">
    <property type="term" value="F:nitrite reductase (NO-forming) activity"/>
    <property type="evidence" value="ECO:0007669"/>
    <property type="project" value="UniProtKB-EC"/>
</dbReference>
<reference evidence="21 22" key="1">
    <citation type="submission" date="2018-05" db="EMBL/GenBank/DDBJ databases">
        <title>Draft Genome Sequences for a Diverse set of 7 Haemophilus Species.</title>
        <authorList>
            <person name="Nichols M."/>
            <person name="Topaz N."/>
            <person name="Wang X."/>
            <person name="Wang X."/>
            <person name="Boxrud D."/>
        </authorList>
    </citation>
    <scope>NUCLEOTIDE SEQUENCE [LARGE SCALE GENOMIC DNA]</scope>
    <source>
        <strain evidence="21 22">C2010039593</strain>
    </source>
</reference>
<dbReference type="GO" id="GO:0005507">
    <property type="term" value="F:copper ion binding"/>
    <property type="evidence" value="ECO:0007669"/>
    <property type="project" value="InterPro"/>
</dbReference>
<evidence type="ECO:0000256" key="16">
    <source>
        <dbReference type="ARBA" id="ARBA00049340"/>
    </source>
</evidence>
<dbReference type="NCBIfam" id="TIGR02376">
    <property type="entry name" value="Cu_nitrite_red"/>
    <property type="match status" value="1"/>
</dbReference>
<comment type="cofactor">
    <cofactor evidence="18">
        <name>Cu(2+)</name>
        <dbReference type="ChEBI" id="CHEBI:29036"/>
    </cofactor>
    <text evidence="18">Binds 1 Cu(+) ion.</text>
</comment>
<keyword evidence="15" id="KW-0534">Nitrate assimilation</keyword>
<comment type="cofactor">
    <cofactor evidence="1">
        <name>FAD</name>
        <dbReference type="ChEBI" id="CHEBI:57692"/>
    </cofactor>
</comment>
<dbReference type="InterPro" id="IPR011707">
    <property type="entry name" value="Cu-oxidase-like_N"/>
</dbReference>
<feature type="binding site" description="type 1 copper site" evidence="17">
    <location>
        <position position="159"/>
    </location>
    <ligand>
        <name>Cu cation</name>
        <dbReference type="ChEBI" id="CHEBI:23378"/>
        <label>1</label>
    </ligand>
</feature>
<evidence type="ECO:0000256" key="8">
    <source>
        <dbReference type="ARBA" id="ARBA00022630"/>
    </source>
</evidence>